<dbReference type="EMBL" id="KI912111">
    <property type="protein sequence ID" value="ETS82940.1"/>
    <property type="molecule type" value="Genomic_DNA"/>
</dbReference>
<dbReference type="AlphaFoldDB" id="W3XA54"/>
<evidence type="ECO:0008006" key="3">
    <source>
        <dbReference type="Google" id="ProtNLM"/>
    </source>
</evidence>
<sequence>MSPPTPGRDWESLPVEISLSILKELSDLTALHNYLEASPAAARVFDTYGAEIVEANLASGAVHRYTGPLIRMSAYIRAGVDLPGVSNLKDFQHMGNSETTEHTYKPPHWTRPPLRLDASIVPASVLRGVLVSHYRLERLMVGCLSTYLARFRNMPPPMHVADEDFVWESEFRGPNKTEFVGAWEQQPAAVPVVKRDEGPPKWCEEQRVLRASWRLQVHEDLKAAAAAGELNWPDSDVCGVQRFETIYLLNPTCAGWFNKNSGTTDWLRQLICLEDELVYTVMDYVEDMEGVANITAAAALDTLPKTRDYPAPVSCRQHVLEVESYWSEMMTVLEVVHNPDDSHHAYGEVSPLQRVPWDFYRRRGFAFWCEARMQGYGLIDTWPRFAPVTTLPEVKCAPFEWNSLFLAWRSVLTEGELAEANRINEKGQAEELLPTPRMTDRYCSVLRNITPDVFRAPHVDT</sequence>
<dbReference type="OrthoDB" id="4358152at2759"/>
<dbReference type="InParanoid" id="W3XA54"/>
<organism evidence="1 2">
    <name type="scientific">Pestalotiopsis fici (strain W106-1 / CGMCC3.15140)</name>
    <dbReference type="NCBI Taxonomy" id="1229662"/>
    <lineage>
        <taxon>Eukaryota</taxon>
        <taxon>Fungi</taxon>
        <taxon>Dikarya</taxon>
        <taxon>Ascomycota</taxon>
        <taxon>Pezizomycotina</taxon>
        <taxon>Sordariomycetes</taxon>
        <taxon>Xylariomycetidae</taxon>
        <taxon>Amphisphaeriales</taxon>
        <taxon>Sporocadaceae</taxon>
        <taxon>Pestalotiopsis</taxon>
    </lineage>
</organism>
<name>W3XA54_PESFW</name>
<protein>
    <recommendedName>
        <fullName evidence="3">F-box domain-containing protein</fullName>
    </recommendedName>
</protein>
<dbReference type="Proteomes" id="UP000030651">
    <property type="component" value="Unassembled WGS sequence"/>
</dbReference>
<accession>W3XA54</accession>
<dbReference type="KEGG" id="pfy:PFICI_04816"/>
<dbReference type="HOGENOM" id="CLU_037438_1_1_1"/>
<evidence type="ECO:0000313" key="2">
    <source>
        <dbReference type="Proteomes" id="UP000030651"/>
    </source>
</evidence>
<dbReference type="OMA" id="TAHHISA"/>
<proteinExistence type="predicted"/>
<dbReference type="GeneID" id="19269829"/>
<gene>
    <name evidence="1" type="ORF">PFICI_04816</name>
</gene>
<dbReference type="eggNOG" id="ENOG502T1M9">
    <property type="taxonomic scope" value="Eukaryota"/>
</dbReference>
<dbReference type="RefSeq" id="XP_007831588.1">
    <property type="nucleotide sequence ID" value="XM_007833397.1"/>
</dbReference>
<evidence type="ECO:0000313" key="1">
    <source>
        <dbReference type="EMBL" id="ETS82940.1"/>
    </source>
</evidence>
<keyword evidence="2" id="KW-1185">Reference proteome</keyword>
<dbReference type="STRING" id="1229662.W3XA54"/>
<reference evidence="2" key="1">
    <citation type="journal article" date="2015" name="BMC Genomics">
        <title>Genomic and transcriptomic analysis of the endophytic fungus Pestalotiopsis fici reveals its lifestyle and high potential for synthesis of natural products.</title>
        <authorList>
            <person name="Wang X."/>
            <person name="Zhang X."/>
            <person name="Liu L."/>
            <person name="Xiang M."/>
            <person name="Wang W."/>
            <person name="Sun X."/>
            <person name="Che Y."/>
            <person name="Guo L."/>
            <person name="Liu G."/>
            <person name="Guo L."/>
            <person name="Wang C."/>
            <person name="Yin W.B."/>
            <person name="Stadler M."/>
            <person name="Zhang X."/>
            <person name="Liu X."/>
        </authorList>
    </citation>
    <scope>NUCLEOTIDE SEQUENCE [LARGE SCALE GENOMIC DNA]</scope>
    <source>
        <strain evidence="2">W106-1 / CGMCC3.15140</strain>
    </source>
</reference>